<dbReference type="eggNOG" id="KOG1809">
    <property type="taxonomic scope" value="Eukaryota"/>
</dbReference>
<dbReference type="InterPro" id="IPR026847">
    <property type="entry name" value="VPS13"/>
</dbReference>
<evidence type="ECO:0000313" key="2">
    <source>
        <dbReference type="EMBL" id="EGR31272.1"/>
    </source>
</evidence>
<dbReference type="AlphaFoldDB" id="G0QU48"/>
<accession>G0QU48</accession>
<dbReference type="GO" id="GO:0006623">
    <property type="term" value="P:protein targeting to vacuole"/>
    <property type="evidence" value="ECO:0007669"/>
    <property type="project" value="TreeGrafter"/>
</dbReference>
<dbReference type="RefSeq" id="XP_004034758.1">
    <property type="nucleotide sequence ID" value="XM_004034710.1"/>
</dbReference>
<dbReference type="GO" id="GO:0009035">
    <property type="term" value="F:type I site-specific deoxyribonuclease activity"/>
    <property type="evidence" value="ECO:0007669"/>
    <property type="project" value="UniProtKB-EC"/>
</dbReference>
<comment type="similarity">
    <text evidence="1">Belongs to the VPS13 family.</text>
</comment>
<sequence>MAINYFNPKVSDWEPVIERFGVEVNIVNNEFGQTNHLITAELLDDYFESVYFNISSYQNLQDQKNEWEFKRHQSICGLRPVDCTESNQIKEDENEGEQDYEHRKKSIDDFVDNEIFWSGQIDVKNISVANMCIRNKQNKIVKFIRTDTTLNNSNIYIVVQEVEENQVPYLIVNKCYNITIEIPSIPATIEHNEKVFFAWDEPSIQKQLNVIIRVNKIQKNITIFPDKIIKSQAIDIGVYIESAGIKYSVQIDGFTKVIMFENCFENSEIQEQSQSFDKINENQNNDQKNENQYQKHISFHLKKVGISIISNSLNNIKPKEFVYIQIQDAEFIFLEKKDKIVTQFKLKYINVDNNTKYLPEFPVILTPSRFQSHTSNQNSKSLINILVEKNTTAYNINLFNSIKLDVEPLTLRIEEEFIAQILIFLEELIEIKKTFQNNIQFNMSEIHKRNYASSIITNSQSNSQQQYILENKILYPWQNEIIPQQQLPTYIDQIVVSPIKINLTFKSKTRASSDEQFAIIKVFTNALGVALSNIDDAPLTLKGIRLFNCFDTADGIATKIISNYKQQAIREVFSLLGSLSIIGNPIGFFNNVSAGVQDFIEKPLEGLIHGPLEAGMGLAQGAVSLTKNIMAGAFNSINKISGSFSTGLVHLCFDHEFMLQRDKLRVRKPKHVLEGLEYGLNSIVNGFGKGISGVVTKPIKGCNQGGVKEFLVSTWQGISGVVVKPISGILDAISKTAEGIKNTATYFDDKPNEQRMRQRRIFYGKEQIYKDFNEIDSEMYAELQSFKKSKYKNCIFYRSFILLNEDKKQQALILLKECLILLYVGSRRRVWIIDFHELNSVQLINEGINIYTINENKYFKVSYKFINYNIFLQKRTKFIF</sequence>
<dbReference type="GO" id="GO:0045053">
    <property type="term" value="P:protein retention in Golgi apparatus"/>
    <property type="evidence" value="ECO:0007669"/>
    <property type="project" value="TreeGrafter"/>
</dbReference>
<evidence type="ECO:0000256" key="1">
    <source>
        <dbReference type="ARBA" id="ARBA00006545"/>
    </source>
</evidence>
<dbReference type="InParanoid" id="G0QU48"/>
<gene>
    <name evidence="2" type="ORF">IMG5_114820</name>
</gene>
<reference evidence="2 3" key="1">
    <citation type="submission" date="2011-07" db="EMBL/GenBank/DDBJ databases">
        <authorList>
            <person name="Coyne R."/>
            <person name="Brami D."/>
            <person name="Johnson J."/>
            <person name="Hostetler J."/>
            <person name="Hannick L."/>
            <person name="Clark T."/>
            <person name="Cassidy-Hanley D."/>
            <person name="Inman J."/>
        </authorList>
    </citation>
    <scope>NUCLEOTIDE SEQUENCE [LARGE SCALE GENOMIC DNA]</scope>
    <source>
        <strain evidence="2 3">G5</strain>
    </source>
</reference>
<evidence type="ECO:0000313" key="3">
    <source>
        <dbReference type="Proteomes" id="UP000008983"/>
    </source>
</evidence>
<dbReference type="EC" id="3.1.21.3" evidence="2"/>
<name>G0QU48_ICHMU</name>
<dbReference type="PANTHER" id="PTHR16166:SF93">
    <property type="entry name" value="INTERMEMBRANE LIPID TRANSFER PROTEIN VPS13"/>
    <property type="match status" value="1"/>
</dbReference>
<dbReference type="OrthoDB" id="272810at2759"/>
<dbReference type="GeneID" id="14907391"/>
<organism evidence="2 3">
    <name type="scientific">Ichthyophthirius multifiliis</name>
    <name type="common">White spot disease agent</name>
    <name type="synonym">Ich</name>
    <dbReference type="NCBI Taxonomy" id="5932"/>
    <lineage>
        <taxon>Eukaryota</taxon>
        <taxon>Sar</taxon>
        <taxon>Alveolata</taxon>
        <taxon>Ciliophora</taxon>
        <taxon>Intramacronucleata</taxon>
        <taxon>Oligohymenophorea</taxon>
        <taxon>Hymenostomatida</taxon>
        <taxon>Ophryoglenina</taxon>
        <taxon>Ichthyophthirius</taxon>
    </lineage>
</organism>
<dbReference type="EMBL" id="GL983899">
    <property type="protein sequence ID" value="EGR31272.1"/>
    <property type="molecule type" value="Genomic_DNA"/>
</dbReference>
<dbReference type="OMA" id="QTRRITI"/>
<protein>
    <submittedName>
        <fullName evidence="2">PH domain protein</fullName>
        <ecNumber evidence="2">3.1.21.3</ecNumber>
    </submittedName>
</protein>
<keyword evidence="3" id="KW-1185">Reference proteome</keyword>
<keyword evidence="2" id="KW-0378">Hydrolase</keyword>
<proteinExistence type="inferred from homology"/>
<dbReference type="Proteomes" id="UP000008983">
    <property type="component" value="Unassembled WGS sequence"/>
</dbReference>
<dbReference type="PANTHER" id="PTHR16166">
    <property type="entry name" value="VACUOLAR PROTEIN SORTING-ASSOCIATED PROTEIN VPS13"/>
    <property type="match status" value="1"/>
</dbReference>